<dbReference type="Gene3D" id="1.20.1250.20">
    <property type="entry name" value="MFS general substrate transporter like domains"/>
    <property type="match status" value="1"/>
</dbReference>
<dbReference type="AlphaFoldDB" id="A0A8S3PS21"/>
<keyword evidence="3" id="KW-1185">Reference proteome</keyword>
<feature type="transmembrane region" description="Helical" evidence="1">
    <location>
        <begin position="7"/>
        <end position="29"/>
    </location>
</feature>
<dbReference type="EMBL" id="CAJPWZ010000112">
    <property type="protein sequence ID" value="CAG2186003.1"/>
    <property type="molecule type" value="Genomic_DNA"/>
</dbReference>
<dbReference type="SUPFAM" id="SSF103473">
    <property type="entry name" value="MFS general substrate transporter"/>
    <property type="match status" value="1"/>
</dbReference>
<dbReference type="GO" id="GO:0008028">
    <property type="term" value="F:monocarboxylic acid transmembrane transporter activity"/>
    <property type="evidence" value="ECO:0007669"/>
    <property type="project" value="TreeGrafter"/>
</dbReference>
<keyword evidence="1" id="KW-0812">Transmembrane</keyword>
<accession>A0A8S3PS21</accession>
<dbReference type="Proteomes" id="UP000683360">
    <property type="component" value="Unassembled WGS sequence"/>
</dbReference>
<feature type="transmembrane region" description="Helical" evidence="1">
    <location>
        <begin position="161"/>
        <end position="185"/>
    </location>
</feature>
<feature type="transmembrane region" description="Helical" evidence="1">
    <location>
        <begin position="102"/>
        <end position="129"/>
    </location>
</feature>
<name>A0A8S3PS21_MYTED</name>
<evidence type="ECO:0000256" key="1">
    <source>
        <dbReference type="SAM" id="Phobius"/>
    </source>
</evidence>
<proteinExistence type="predicted"/>
<feature type="transmembrane region" description="Helical" evidence="1">
    <location>
        <begin position="290"/>
        <end position="307"/>
    </location>
</feature>
<evidence type="ECO:0000313" key="2">
    <source>
        <dbReference type="EMBL" id="CAG2186003.1"/>
    </source>
</evidence>
<comment type="caution">
    <text evidence="2">The sequence shown here is derived from an EMBL/GenBank/DDBJ whole genome shotgun (WGS) entry which is preliminary data.</text>
</comment>
<feature type="transmembrane region" description="Helical" evidence="1">
    <location>
        <begin position="49"/>
        <end position="70"/>
    </location>
</feature>
<keyword evidence="1" id="KW-1133">Transmembrane helix</keyword>
<dbReference type="PANTHER" id="PTHR11360:SF284">
    <property type="entry name" value="EG:103B4.3 PROTEIN-RELATED"/>
    <property type="match status" value="1"/>
</dbReference>
<protein>
    <submittedName>
        <fullName evidence="2">SLC16A12</fullName>
    </submittedName>
</protein>
<feature type="transmembrane region" description="Helical" evidence="1">
    <location>
        <begin position="77"/>
        <end position="96"/>
    </location>
</feature>
<evidence type="ECO:0000313" key="3">
    <source>
        <dbReference type="Proteomes" id="UP000683360"/>
    </source>
</evidence>
<reference evidence="2" key="1">
    <citation type="submission" date="2021-03" db="EMBL/GenBank/DDBJ databases">
        <authorList>
            <person name="Bekaert M."/>
        </authorList>
    </citation>
    <scope>NUCLEOTIDE SEQUENCE</scope>
</reference>
<feature type="transmembrane region" description="Helical" evidence="1">
    <location>
        <begin position="344"/>
        <end position="362"/>
    </location>
</feature>
<sequence length="454" mass="48360">MRDVDEGHAWLCLIGAIGAQFLNGAMTYGSGIIHVGLLDYFKEDVAKTALIGSLFANILCLLGPLASIAINLTSCRVSIMIGSSLIIIGFCASFFAKNLNVLLVTYGIIAGTGFSFTVTTSIVILGYAFEKYRGATVGLSMAFAGAGMFVCGPLIQSLIDHYSVLGAFLLLGGIASNFFVCGALMKPSGLEEWHKYFLKQNKQNTGASSILKRFLHFGVFKNISFVFILLGAIFVGLPYSLVLLHLPNYSVTEGYSHEDGAFLMAMIGLGSTVNRILVGIASGDGGLDVLLLYFGSLGLTGASTLIFPLFSGYYIGQCIYAFIFGLYSGAFCALTNPICFEMFLYLRCILYISSTLTLMATINKPNIPTNLTQNGNISLSIDSNVGESAAPAMQGSGFLRGSGFFRGSGLMTAPEIFGGSISLRGSGFLSLSQFSDSKDNIRQAKVVEITPLTE</sequence>
<dbReference type="InterPro" id="IPR011701">
    <property type="entry name" value="MFS"/>
</dbReference>
<feature type="transmembrane region" description="Helical" evidence="1">
    <location>
        <begin position="219"/>
        <end position="241"/>
    </location>
</feature>
<feature type="transmembrane region" description="Helical" evidence="1">
    <location>
        <begin position="261"/>
        <end position="278"/>
    </location>
</feature>
<feature type="transmembrane region" description="Helical" evidence="1">
    <location>
        <begin position="136"/>
        <end position="155"/>
    </location>
</feature>
<gene>
    <name evidence="2" type="ORF">MEDL_1570</name>
</gene>
<dbReference type="Pfam" id="PF07690">
    <property type="entry name" value="MFS_1"/>
    <property type="match status" value="1"/>
</dbReference>
<dbReference type="InterPro" id="IPR036259">
    <property type="entry name" value="MFS_trans_sf"/>
</dbReference>
<dbReference type="PANTHER" id="PTHR11360">
    <property type="entry name" value="MONOCARBOXYLATE TRANSPORTER"/>
    <property type="match status" value="1"/>
</dbReference>
<feature type="transmembrane region" description="Helical" evidence="1">
    <location>
        <begin position="313"/>
        <end position="332"/>
    </location>
</feature>
<dbReference type="OrthoDB" id="6094568at2759"/>
<organism evidence="2 3">
    <name type="scientific">Mytilus edulis</name>
    <name type="common">Blue mussel</name>
    <dbReference type="NCBI Taxonomy" id="6550"/>
    <lineage>
        <taxon>Eukaryota</taxon>
        <taxon>Metazoa</taxon>
        <taxon>Spiralia</taxon>
        <taxon>Lophotrochozoa</taxon>
        <taxon>Mollusca</taxon>
        <taxon>Bivalvia</taxon>
        <taxon>Autobranchia</taxon>
        <taxon>Pteriomorphia</taxon>
        <taxon>Mytilida</taxon>
        <taxon>Mytiloidea</taxon>
        <taxon>Mytilidae</taxon>
        <taxon>Mytilinae</taxon>
        <taxon>Mytilus</taxon>
    </lineage>
</organism>
<keyword evidence="1" id="KW-0472">Membrane</keyword>
<dbReference type="InterPro" id="IPR050327">
    <property type="entry name" value="Proton-linked_MCT"/>
</dbReference>